<dbReference type="AlphaFoldDB" id="A0A1H2A9J1"/>
<accession>A0A1H2A9J1</accession>
<dbReference type="InterPro" id="IPR036390">
    <property type="entry name" value="WH_DNA-bd_sf"/>
</dbReference>
<keyword evidence="2" id="KW-1185">Reference proteome</keyword>
<organism evidence="1 2">
    <name type="scientific">Microlunatus soli</name>
    <dbReference type="NCBI Taxonomy" id="630515"/>
    <lineage>
        <taxon>Bacteria</taxon>
        <taxon>Bacillati</taxon>
        <taxon>Actinomycetota</taxon>
        <taxon>Actinomycetes</taxon>
        <taxon>Propionibacteriales</taxon>
        <taxon>Propionibacteriaceae</taxon>
        <taxon>Microlunatus</taxon>
    </lineage>
</organism>
<evidence type="ECO:0000313" key="1">
    <source>
        <dbReference type="EMBL" id="SDT42660.1"/>
    </source>
</evidence>
<protein>
    <submittedName>
        <fullName evidence="1">Uncharacterized protein</fullName>
    </submittedName>
</protein>
<proteinExistence type="predicted"/>
<dbReference type="InterPro" id="IPR011991">
    <property type="entry name" value="ArsR-like_HTH"/>
</dbReference>
<dbReference type="SUPFAM" id="SSF46785">
    <property type="entry name" value="Winged helix' DNA-binding domain"/>
    <property type="match status" value="1"/>
</dbReference>
<dbReference type="Proteomes" id="UP000199103">
    <property type="component" value="Chromosome I"/>
</dbReference>
<evidence type="ECO:0000313" key="2">
    <source>
        <dbReference type="Proteomes" id="UP000199103"/>
    </source>
</evidence>
<name>A0A1H2A9J1_9ACTN</name>
<gene>
    <name evidence="1" type="ORF">SAMN04489812_5773</name>
</gene>
<dbReference type="EMBL" id="LT629772">
    <property type="protein sequence ID" value="SDT42660.1"/>
    <property type="molecule type" value="Genomic_DNA"/>
</dbReference>
<reference evidence="1 2" key="1">
    <citation type="submission" date="2016-10" db="EMBL/GenBank/DDBJ databases">
        <authorList>
            <person name="de Groot N.N."/>
        </authorList>
    </citation>
    <scope>NUCLEOTIDE SEQUENCE [LARGE SCALE GENOMIC DNA]</scope>
    <source>
        <strain evidence="1 2">DSM 21800</strain>
    </source>
</reference>
<dbReference type="InterPro" id="IPR036388">
    <property type="entry name" value="WH-like_DNA-bd_sf"/>
</dbReference>
<dbReference type="CDD" id="cd00090">
    <property type="entry name" value="HTH_ARSR"/>
    <property type="match status" value="1"/>
</dbReference>
<sequence>MADQSCSRTFALTTREASTFVTMPTSSRFLIPLLGRELAVSELANQVSVSIGAAAYRIRQMVQLGLVEQTRLQHRAGRPVAFYRAVADRFFAPLDLTPVDSLRDLFRQGLADISADVEASLEEGWLSVGRSQQWGTLLYRRPSGSVNRDFVPRSLTDGDSFWTQALSEQAPAVWTQHATLELPSDLAKQLQHELASIVTRYARQAEPLPNKRTHHIQLTLAPMIGTRSGSSSD</sequence>
<dbReference type="Gene3D" id="1.10.10.10">
    <property type="entry name" value="Winged helix-like DNA-binding domain superfamily/Winged helix DNA-binding domain"/>
    <property type="match status" value="1"/>
</dbReference>